<gene>
    <name evidence="1" type="ORF">PanWU01x14_356460</name>
</gene>
<dbReference type="GO" id="GO:0009507">
    <property type="term" value="C:chloroplast"/>
    <property type="evidence" value="ECO:0007669"/>
    <property type="project" value="TreeGrafter"/>
</dbReference>
<dbReference type="GO" id="GO:0048046">
    <property type="term" value="C:apoplast"/>
    <property type="evidence" value="ECO:0007669"/>
    <property type="project" value="TreeGrafter"/>
</dbReference>
<protein>
    <submittedName>
        <fullName evidence="1">Phosphoenolpyruvate carboxylase</fullName>
    </submittedName>
</protein>
<dbReference type="SUPFAM" id="SSF51621">
    <property type="entry name" value="Phosphoenolpyruvate/pyruvate domain"/>
    <property type="match status" value="1"/>
</dbReference>
<dbReference type="OrthoDB" id="1677352at2759"/>
<dbReference type="STRING" id="3476.A0A2P5A8X9"/>
<sequence length="137" mass="15505">AQEELIKVAKPYGVKLTMFHGRGGTVGKGGGPTHLAFCLNHHIQFMGHLVLLFKVKSLSSHLGRSTCVCRTLQWFATLEHGMHPSVALKPEWCALIDEVEVIATEDYLSIIFKEPRFVEYFRLESIQQSALIIFFFN</sequence>
<comment type="caution">
    <text evidence="1">The sequence shown here is derived from an EMBL/GenBank/DDBJ whole genome shotgun (WGS) entry which is preliminary data.</text>
</comment>
<dbReference type="PANTHER" id="PTHR30523">
    <property type="entry name" value="PHOSPHOENOLPYRUVATE CARBOXYLASE"/>
    <property type="match status" value="1"/>
</dbReference>
<keyword evidence="1" id="KW-0670">Pyruvate</keyword>
<dbReference type="GO" id="GO:0008964">
    <property type="term" value="F:phosphoenolpyruvate carboxylase activity"/>
    <property type="evidence" value="ECO:0007669"/>
    <property type="project" value="InterPro"/>
</dbReference>
<evidence type="ECO:0000313" key="2">
    <source>
        <dbReference type="Proteomes" id="UP000237105"/>
    </source>
</evidence>
<keyword evidence="2" id="KW-1185">Reference proteome</keyword>
<accession>A0A2P5A8X9</accession>
<name>A0A2P5A8X9_PARAD</name>
<dbReference type="Proteomes" id="UP000237105">
    <property type="component" value="Unassembled WGS sequence"/>
</dbReference>
<dbReference type="GO" id="GO:0005829">
    <property type="term" value="C:cytosol"/>
    <property type="evidence" value="ECO:0007669"/>
    <property type="project" value="TreeGrafter"/>
</dbReference>
<feature type="non-terminal residue" evidence="1">
    <location>
        <position position="1"/>
    </location>
</feature>
<dbReference type="EMBL" id="JXTB01000764">
    <property type="protein sequence ID" value="PON33002.1"/>
    <property type="molecule type" value="Genomic_DNA"/>
</dbReference>
<dbReference type="InterPro" id="IPR015813">
    <property type="entry name" value="Pyrv/PenolPyrv_kinase-like_dom"/>
</dbReference>
<dbReference type="InterPro" id="IPR021135">
    <property type="entry name" value="PEP_COase"/>
</dbReference>
<dbReference type="PANTHER" id="PTHR30523:SF33">
    <property type="entry name" value="PHOSPHOENOLPYRUVATE CARBOXYLASE 3"/>
    <property type="match status" value="1"/>
</dbReference>
<dbReference type="GO" id="GO:0015977">
    <property type="term" value="P:carbon fixation"/>
    <property type="evidence" value="ECO:0007669"/>
    <property type="project" value="InterPro"/>
</dbReference>
<dbReference type="AlphaFoldDB" id="A0A2P5A8X9"/>
<organism evidence="1 2">
    <name type="scientific">Parasponia andersonii</name>
    <name type="common">Sponia andersonii</name>
    <dbReference type="NCBI Taxonomy" id="3476"/>
    <lineage>
        <taxon>Eukaryota</taxon>
        <taxon>Viridiplantae</taxon>
        <taxon>Streptophyta</taxon>
        <taxon>Embryophyta</taxon>
        <taxon>Tracheophyta</taxon>
        <taxon>Spermatophyta</taxon>
        <taxon>Magnoliopsida</taxon>
        <taxon>eudicotyledons</taxon>
        <taxon>Gunneridae</taxon>
        <taxon>Pentapetalae</taxon>
        <taxon>rosids</taxon>
        <taxon>fabids</taxon>
        <taxon>Rosales</taxon>
        <taxon>Cannabaceae</taxon>
        <taxon>Parasponia</taxon>
    </lineage>
</organism>
<dbReference type="Pfam" id="PF00311">
    <property type="entry name" value="PEPcase"/>
    <property type="match status" value="1"/>
</dbReference>
<evidence type="ECO:0000313" key="1">
    <source>
        <dbReference type="EMBL" id="PON33002.1"/>
    </source>
</evidence>
<dbReference type="GO" id="GO:0048366">
    <property type="term" value="P:leaf development"/>
    <property type="evidence" value="ECO:0007669"/>
    <property type="project" value="TreeGrafter"/>
</dbReference>
<proteinExistence type="predicted"/>
<dbReference type="GO" id="GO:0006099">
    <property type="term" value="P:tricarboxylic acid cycle"/>
    <property type="evidence" value="ECO:0007669"/>
    <property type="project" value="InterPro"/>
</dbReference>
<reference evidence="2" key="1">
    <citation type="submission" date="2016-06" db="EMBL/GenBank/DDBJ databases">
        <title>Parallel loss of symbiosis genes in relatives of nitrogen-fixing non-legume Parasponia.</title>
        <authorList>
            <person name="Van Velzen R."/>
            <person name="Holmer R."/>
            <person name="Bu F."/>
            <person name="Rutten L."/>
            <person name="Van Zeijl A."/>
            <person name="Liu W."/>
            <person name="Santuari L."/>
            <person name="Cao Q."/>
            <person name="Sharma T."/>
            <person name="Shen D."/>
            <person name="Roswanjaya Y."/>
            <person name="Wardhani T."/>
            <person name="Kalhor M.S."/>
            <person name="Jansen J."/>
            <person name="Van den Hoogen J."/>
            <person name="Gungor B."/>
            <person name="Hartog M."/>
            <person name="Hontelez J."/>
            <person name="Verver J."/>
            <person name="Yang W.-C."/>
            <person name="Schijlen E."/>
            <person name="Repin R."/>
            <person name="Schilthuizen M."/>
            <person name="Schranz E."/>
            <person name="Heidstra R."/>
            <person name="Miyata K."/>
            <person name="Fedorova E."/>
            <person name="Kohlen W."/>
            <person name="Bisseling T."/>
            <person name="Smit S."/>
            <person name="Geurts R."/>
        </authorList>
    </citation>
    <scope>NUCLEOTIDE SEQUENCE [LARGE SCALE GENOMIC DNA]</scope>
    <source>
        <strain evidence="2">cv. WU1-14</strain>
    </source>
</reference>